<evidence type="ECO:0000259" key="2">
    <source>
        <dbReference type="PROSITE" id="PS51192"/>
    </source>
</evidence>
<dbReference type="SUPFAM" id="SSF52540">
    <property type="entry name" value="P-loop containing nucleoside triphosphate hydrolases"/>
    <property type="match status" value="2"/>
</dbReference>
<keyword evidence="4" id="KW-0067">ATP-binding</keyword>
<dbReference type="GO" id="GO:0004386">
    <property type="term" value="F:helicase activity"/>
    <property type="evidence" value="ECO:0007669"/>
    <property type="project" value="UniProtKB-KW"/>
</dbReference>
<dbReference type="OrthoDB" id="9814088at2"/>
<dbReference type="InterPro" id="IPR001650">
    <property type="entry name" value="Helicase_C-like"/>
</dbReference>
<dbReference type="SMART" id="SM00487">
    <property type="entry name" value="DEXDc"/>
    <property type="match status" value="1"/>
</dbReference>
<dbReference type="RefSeq" id="WP_139203964.1">
    <property type="nucleotide sequence ID" value="NZ_FOJN01000010.1"/>
</dbReference>
<dbReference type="Gene3D" id="3.40.50.10810">
    <property type="entry name" value="Tandem AAA-ATPase domain"/>
    <property type="match status" value="1"/>
</dbReference>
<dbReference type="InterPro" id="IPR000330">
    <property type="entry name" value="SNF2_N"/>
</dbReference>
<keyword evidence="4" id="KW-0547">Nucleotide-binding</keyword>
<evidence type="ECO:0000313" key="5">
    <source>
        <dbReference type="Proteomes" id="UP000182054"/>
    </source>
</evidence>
<accession>A0A1I0TXI6</accession>
<dbReference type="AlphaFoldDB" id="A0A1I0TXI6"/>
<dbReference type="Gene3D" id="3.40.50.300">
    <property type="entry name" value="P-loop containing nucleotide triphosphate hydrolases"/>
    <property type="match status" value="2"/>
</dbReference>
<name>A0A1I0TXI6_9NOCA</name>
<dbReference type="SMART" id="SM00490">
    <property type="entry name" value="HELICc"/>
    <property type="match status" value="1"/>
</dbReference>
<feature type="domain" description="Helicase ATP-binding" evidence="2">
    <location>
        <begin position="31"/>
        <end position="342"/>
    </location>
</feature>
<dbReference type="GeneID" id="85486575"/>
<dbReference type="InterPro" id="IPR027417">
    <property type="entry name" value="P-loop_NTPase"/>
</dbReference>
<dbReference type="PROSITE" id="PS51192">
    <property type="entry name" value="HELICASE_ATP_BIND_1"/>
    <property type="match status" value="1"/>
</dbReference>
<dbReference type="PANTHER" id="PTHR10799">
    <property type="entry name" value="SNF2/RAD54 HELICASE FAMILY"/>
    <property type="match status" value="1"/>
</dbReference>
<reference evidence="4 5" key="1">
    <citation type="submission" date="2016-10" db="EMBL/GenBank/DDBJ databases">
        <authorList>
            <person name="de Groot N.N."/>
        </authorList>
    </citation>
    <scope>NUCLEOTIDE SEQUENCE [LARGE SCALE GENOMIC DNA]</scope>
    <source>
        <strain evidence="4 5">DSM 44908</strain>
    </source>
</reference>
<dbReference type="Pfam" id="PF00271">
    <property type="entry name" value="Helicase_C"/>
    <property type="match status" value="1"/>
</dbReference>
<dbReference type="Proteomes" id="UP000182054">
    <property type="component" value="Unassembled WGS sequence"/>
</dbReference>
<organism evidence="4 5">
    <name type="scientific">Rhodococcoides kroppenstedtii</name>
    <dbReference type="NCBI Taxonomy" id="293050"/>
    <lineage>
        <taxon>Bacteria</taxon>
        <taxon>Bacillati</taxon>
        <taxon>Actinomycetota</taxon>
        <taxon>Actinomycetes</taxon>
        <taxon>Mycobacteriales</taxon>
        <taxon>Nocardiaceae</taxon>
        <taxon>Rhodococcoides</taxon>
    </lineage>
</organism>
<dbReference type="GO" id="GO:0005524">
    <property type="term" value="F:ATP binding"/>
    <property type="evidence" value="ECO:0007669"/>
    <property type="project" value="InterPro"/>
</dbReference>
<dbReference type="InterPro" id="IPR038718">
    <property type="entry name" value="SNF2-like_sf"/>
</dbReference>
<protein>
    <submittedName>
        <fullName evidence="4">Helicase conserved C-terminal domain-containing protein</fullName>
    </submittedName>
</protein>
<dbReference type="GO" id="GO:0016787">
    <property type="term" value="F:hydrolase activity"/>
    <property type="evidence" value="ECO:0007669"/>
    <property type="project" value="UniProtKB-KW"/>
</dbReference>
<dbReference type="InterPro" id="IPR014001">
    <property type="entry name" value="Helicase_ATP-bd"/>
</dbReference>
<evidence type="ECO:0000313" key="4">
    <source>
        <dbReference type="EMBL" id="SFA56445.1"/>
    </source>
</evidence>
<dbReference type="PROSITE" id="PS51194">
    <property type="entry name" value="HELICASE_CTER"/>
    <property type="match status" value="1"/>
</dbReference>
<gene>
    <name evidence="4" type="ORF">SAMN05444374_110140</name>
</gene>
<sequence length="911" mass="100532">MWKLSPDIDLSSENIPAADAERQRRTAAEILERLAHRPGQVLADEVGMGKTFVALAIAASVVRATRYEQPVVVMVPSSVVDKWPRDWNSFALGLSDASDIKVSGAIRHGTDFLKLLDDPPDRRSHIIFLTHGALTRTINDPFVKLSLLKKAVGRRKDLQNRLPAIIRDAATLVSDKRFNNTPLVTELLNTHERHWMKVWNNHSAVLLDDDPVPLVFADAIDSKVLEPLRDALVELPINRSSNFEKRLGSAKKALAAAMRGAWEDGLRKLDLTLPLLILDEAHHVKNDNTMAALFANDAADTDLEALRGPLGGIFERMLFLTATPFQLGHHELLSVLGRFTGVRWESAEDRAAFEASLDDIGTALDTAQAAAATFQKRWSALDPREDAALSRATNFEEPLGDELSAAGRAALHEGRVAQSVIGEAERKLRPWIIRHLKTSDTERRQYRAGAAVVSPGAVDRGLPVDDDAALPFLLAGRADAVSRLTKTEGGATRSLFSYGIASSYETYLRTRATGQSDLDDAADASTQRVESPEVQWYLDRIAQYLPDDPEKLAAHPKIAATVKRTVQLWSAGHKVLIFCFYQETGRALRLHIARALERRTLDLARVSMSMDGQSDNDVKVALDRLSDRLFRSDTSSFRRLRAEIESWLPALDKTSRELLVDIVIRFLRTQSFLVRFAAPNAGMTVDDLWSVVDSASPGSVSLKSRVISFATFLSRRTAEDRGRILDVLATAKTGDITIDDFDPAENSSQHVSIAPNVRLANGQVGRETRQKLMASFNSPFFPDVLVASSIMAEGVDLHTACRHVIHHDLDWNPATLEQRTGRLDRLGSAAILEKQPIAVDEPYLGGTHDEKMYRVVKARERWFGVVMGDSRTVGAAGDQSLDLPLPHSLARLLTMDFSTSGQPPASTHSLP</sequence>
<proteinExistence type="predicted"/>
<keyword evidence="1" id="KW-0378">Hydrolase</keyword>
<feature type="domain" description="Helicase C-terminal" evidence="3">
    <location>
        <begin position="684"/>
        <end position="867"/>
    </location>
</feature>
<dbReference type="Pfam" id="PF00176">
    <property type="entry name" value="SNF2-rel_dom"/>
    <property type="match status" value="1"/>
</dbReference>
<dbReference type="InterPro" id="IPR049730">
    <property type="entry name" value="SNF2/RAD54-like_C"/>
</dbReference>
<evidence type="ECO:0000259" key="3">
    <source>
        <dbReference type="PROSITE" id="PS51194"/>
    </source>
</evidence>
<keyword evidence="4" id="KW-0347">Helicase</keyword>
<dbReference type="CDD" id="cd18793">
    <property type="entry name" value="SF2_C_SNF"/>
    <property type="match status" value="1"/>
</dbReference>
<dbReference type="EMBL" id="FOJN01000010">
    <property type="protein sequence ID" value="SFA56445.1"/>
    <property type="molecule type" value="Genomic_DNA"/>
</dbReference>
<evidence type="ECO:0000256" key="1">
    <source>
        <dbReference type="ARBA" id="ARBA00022801"/>
    </source>
</evidence>